<gene>
    <name evidence="1" type="ORF">PQO05_15730</name>
</gene>
<protein>
    <submittedName>
        <fullName evidence="1">DUF4905 domain-containing protein</fullName>
    </submittedName>
</protein>
<dbReference type="Proteomes" id="UP001216139">
    <property type="component" value="Chromosome"/>
</dbReference>
<evidence type="ECO:0000313" key="2">
    <source>
        <dbReference type="Proteomes" id="UP001216139"/>
    </source>
</evidence>
<proteinExistence type="predicted"/>
<dbReference type="RefSeq" id="WP_273628303.1">
    <property type="nucleotide sequence ID" value="NZ_CP117167.1"/>
</dbReference>
<dbReference type="InterPro" id="IPR032595">
    <property type="entry name" value="DUF4905"/>
</dbReference>
<dbReference type="Pfam" id="PF16248">
    <property type="entry name" value="DUF4905"/>
    <property type="match status" value="1"/>
</dbReference>
<reference evidence="1 2" key="1">
    <citation type="submission" date="2023-02" db="EMBL/GenBank/DDBJ databases">
        <title>Genome sequence of Mucilaginibacter jinjuensis strain KACC 16571.</title>
        <authorList>
            <person name="Kim S."/>
            <person name="Heo J."/>
            <person name="Kwon S.-W."/>
        </authorList>
    </citation>
    <scope>NUCLEOTIDE SEQUENCE [LARGE SCALE GENOMIC DNA]</scope>
    <source>
        <strain evidence="1 2">KACC 16571</strain>
    </source>
</reference>
<dbReference type="InterPro" id="IPR011047">
    <property type="entry name" value="Quinoprotein_ADH-like_sf"/>
</dbReference>
<keyword evidence="2" id="KW-1185">Reference proteome</keyword>
<accession>A0ABY7T177</accession>
<organism evidence="1 2">
    <name type="scientific">Mucilaginibacter jinjuensis</name>
    <dbReference type="NCBI Taxonomy" id="1176721"/>
    <lineage>
        <taxon>Bacteria</taxon>
        <taxon>Pseudomonadati</taxon>
        <taxon>Bacteroidota</taxon>
        <taxon>Sphingobacteriia</taxon>
        <taxon>Sphingobacteriales</taxon>
        <taxon>Sphingobacteriaceae</taxon>
        <taxon>Mucilaginibacter</taxon>
    </lineage>
</organism>
<dbReference type="SUPFAM" id="SSF50998">
    <property type="entry name" value="Quinoprotein alcohol dehydrogenase-like"/>
    <property type="match status" value="1"/>
</dbReference>
<dbReference type="EMBL" id="CP117167">
    <property type="protein sequence ID" value="WCT10185.1"/>
    <property type="molecule type" value="Genomic_DNA"/>
</dbReference>
<sequence>MLLTATITQAFDVPIWRMEIDNFTDTIFLELRDSTNKQVSFAAIDLSTGNLNFKALVMPERWLSGIETAYKGVLLLHGYQSEAVPVHKGLTSINGTTGNVLWTDYNINFEQLSTEGIVVYDARIQPKKLYVINEQSGQRVGAYEPGTDVMHSHIFFPNMIQADELPPDLLFLKPHANVVHYLQHNNFRIVSLHALDGSHLTQHLHVFNITGELLFDDIMNNDIQKLQPEAFIVYKNSLIWLKNRSVVKVLNL</sequence>
<evidence type="ECO:0000313" key="1">
    <source>
        <dbReference type="EMBL" id="WCT10185.1"/>
    </source>
</evidence>
<name>A0ABY7T177_9SPHI</name>